<proteinExistence type="predicted"/>
<reference evidence="2" key="1">
    <citation type="submission" date="2016-11" db="UniProtKB">
        <authorList>
            <consortium name="WormBaseParasite"/>
        </authorList>
    </citation>
    <scope>IDENTIFICATION</scope>
</reference>
<name>A0A1I7YI63_9BILA</name>
<protein>
    <submittedName>
        <fullName evidence="2">F-box domain-containing protein</fullName>
    </submittedName>
</protein>
<dbReference type="AlphaFoldDB" id="A0A1I7YI63"/>
<accession>A0A1I7YI63</accession>
<dbReference type="WBParaSite" id="L893_g16623.t1">
    <property type="protein sequence ID" value="L893_g16623.t1"/>
    <property type="gene ID" value="L893_g16623"/>
</dbReference>
<organism evidence="1 2">
    <name type="scientific">Steinernema glaseri</name>
    <dbReference type="NCBI Taxonomy" id="37863"/>
    <lineage>
        <taxon>Eukaryota</taxon>
        <taxon>Metazoa</taxon>
        <taxon>Ecdysozoa</taxon>
        <taxon>Nematoda</taxon>
        <taxon>Chromadorea</taxon>
        <taxon>Rhabditida</taxon>
        <taxon>Tylenchina</taxon>
        <taxon>Panagrolaimomorpha</taxon>
        <taxon>Strongyloidoidea</taxon>
        <taxon>Steinernematidae</taxon>
        <taxon>Steinernema</taxon>
    </lineage>
</organism>
<evidence type="ECO:0000313" key="1">
    <source>
        <dbReference type="Proteomes" id="UP000095287"/>
    </source>
</evidence>
<dbReference type="Proteomes" id="UP000095287">
    <property type="component" value="Unplaced"/>
</dbReference>
<sequence length="290" mass="34508">MFRTTDVPLLPHTIIYEILKNSRSDCKATAQVSEEWRCLLESVLDVKYNMYLVLENRERRPFYYYSDVYKQVGVFAQLDELQCERLGELRIINSVSCLEEETYAVDFKEDSPTMKVQFHKLDVSGFHGDLDMLPKIVPTDFEEIIMFISSVGKCFSLPSTLKKLYLSNFIFSEQDSWEKLLSFVQKMTWEEISLYQIKLEQEPVEPKPLKRIVVEAWRDAEDPQLKLFQSDVLQEEEWRTFCEEIQHMSRKIDEDTLHVDHKKLSKTLCITIERRDDWFDIERTLHMTCL</sequence>
<keyword evidence="1" id="KW-1185">Reference proteome</keyword>
<evidence type="ECO:0000313" key="2">
    <source>
        <dbReference type="WBParaSite" id="L893_g16623.t1"/>
    </source>
</evidence>